<keyword evidence="6" id="KW-0812">Transmembrane</keyword>
<gene>
    <name evidence="7" type="ORF">CSSPTR1EN2_LOCUS5737</name>
</gene>
<dbReference type="PRINTS" id="PR00463">
    <property type="entry name" value="EP450I"/>
</dbReference>
<dbReference type="InterPro" id="IPR002401">
    <property type="entry name" value="Cyt_P450_E_grp-I"/>
</dbReference>
<comment type="similarity">
    <text evidence="1 5">Belongs to the cytochrome P450 family.</text>
</comment>
<organism evidence="7 8">
    <name type="scientific">Sphagnum troendelagicum</name>
    <dbReference type="NCBI Taxonomy" id="128251"/>
    <lineage>
        <taxon>Eukaryota</taxon>
        <taxon>Viridiplantae</taxon>
        <taxon>Streptophyta</taxon>
        <taxon>Embryophyta</taxon>
        <taxon>Bryophyta</taxon>
        <taxon>Sphagnophytina</taxon>
        <taxon>Sphagnopsida</taxon>
        <taxon>Sphagnales</taxon>
        <taxon>Sphagnaceae</taxon>
        <taxon>Sphagnum</taxon>
    </lineage>
</organism>
<keyword evidence="2 5" id="KW-0479">Metal-binding</keyword>
<keyword evidence="6" id="KW-1133">Transmembrane helix</keyword>
<protein>
    <recommendedName>
        <fullName evidence="9">Cytochrome P450</fullName>
    </recommendedName>
</protein>
<accession>A0ABP0TNG9</accession>
<keyword evidence="3 5" id="KW-0560">Oxidoreductase</keyword>
<dbReference type="SUPFAM" id="SSF48264">
    <property type="entry name" value="Cytochrome P450"/>
    <property type="match status" value="1"/>
</dbReference>
<keyword evidence="6" id="KW-0472">Membrane</keyword>
<dbReference type="InterPro" id="IPR036396">
    <property type="entry name" value="Cyt_P450_sf"/>
</dbReference>
<dbReference type="Proteomes" id="UP001497512">
    <property type="component" value="Chromosome 13"/>
</dbReference>
<dbReference type="Pfam" id="PF00067">
    <property type="entry name" value="p450"/>
    <property type="match status" value="1"/>
</dbReference>
<dbReference type="InterPro" id="IPR017972">
    <property type="entry name" value="Cyt_P450_CS"/>
</dbReference>
<sequence>MEFQVISFWLLVVGVGSLILYLTWLIPNLKTSRPPGPRNWPIVGALFYLSKSPHVAFANLAKKFGPIMYMRLGSMPHLIISNGEMAMEVLKVHDAEFASRPIVTAGKYLGLNWSTITFSHYGDHWRLLRKIAATQLLSGARINSFEPLRQEDLGCMVESIAKHNEGGKLVNMRQICHELTSNNLCRMLFGTRCETSKEFIGTNFDDFFKSVEKMIQLMSTFNLSDLIPLLRPFDLQGVEKQMKSAFDKMEHHVASILKEYKKGNKMVDNSNVKDFVEILLSLDEKLDDTKIKALIVDMFGGADTIAIGLEWALAEVIHHPEIMKRAQEELDRIVGRNRRVQESDLPNLPYLHAIIQETFRLHPPGPMTLGHVNVKDAQILQYQIPANTTVLVNVWAIGRDPKVWNKPLEFIPDRFFNTNISLTGSNYNLLPFGSGRRRCPGLELGQLMMHYSLTTLLQAFDWSPQVGVKPEDLNMEEFYRGFCEKADPLTVVAKPRLPLQFYKH</sequence>
<evidence type="ECO:0000256" key="1">
    <source>
        <dbReference type="ARBA" id="ARBA00010617"/>
    </source>
</evidence>
<evidence type="ECO:0000256" key="6">
    <source>
        <dbReference type="SAM" id="Phobius"/>
    </source>
</evidence>
<reference evidence="7" key="1">
    <citation type="submission" date="2024-02" db="EMBL/GenBank/DDBJ databases">
        <authorList>
            <consortium name="ELIXIR-Norway"/>
            <consortium name="Elixir Norway"/>
        </authorList>
    </citation>
    <scope>NUCLEOTIDE SEQUENCE</scope>
</reference>
<dbReference type="PANTHER" id="PTHR47944">
    <property type="entry name" value="CYTOCHROME P450 98A9"/>
    <property type="match status" value="1"/>
</dbReference>
<evidence type="ECO:0000313" key="8">
    <source>
        <dbReference type="Proteomes" id="UP001497512"/>
    </source>
</evidence>
<evidence type="ECO:0000256" key="3">
    <source>
        <dbReference type="ARBA" id="ARBA00023002"/>
    </source>
</evidence>
<keyword evidence="8" id="KW-1185">Reference proteome</keyword>
<dbReference type="CDD" id="cd20618">
    <property type="entry name" value="CYP71_clan"/>
    <property type="match status" value="1"/>
</dbReference>
<evidence type="ECO:0000256" key="5">
    <source>
        <dbReference type="RuleBase" id="RU000461"/>
    </source>
</evidence>
<dbReference type="EMBL" id="OZ019905">
    <property type="protein sequence ID" value="CAK9201098.1"/>
    <property type="molecule type" value="Genomic_DNA"/>
</dbReference>
<dbReference type="PRINTS" id="PR00385">
    <property type="entry name" value="P450"/>
</dbReference>
<keyword evidence="5" id="KW-0349">Heme</keyword>
<evidence type="ECO:0000313" key="7">
    <source>
        <dbReference type="EMBL" id="CAK9201098.1"/>
    </source>
</evidence>
<dbReference type="PROSITE" id="PS00086">
    <property type="entry name" value="CYTOCHROME_P450"/>
    <property type="match status" value="1"/>
</dbReference>
<name>A0ABP0TNG9_9BRYO</name>
<feature type="transmembrane region" description="Helical" evidence="6">
    <location>
        <begin position="6"/>
        <end position="26"/>
    </location>
</feature>
<evidence type="ECO:0008006" key="9">
    <source>
        <dbReference type="Google" id="ProtNLM"/>
    </source>
</evidence>
<keyword evidence="4 5" id="KW-0408">Iron</keyword>
<keyword evidence="5" id="KW-0503">Monooxygenase</keyword>
<dbReference type="Gene3D" id="1.10.630.10">
    <property type="entry name" value="Cytochrome P450"/>
    <property type="match status" value="1"/>
</dbReference>
<dbReference type="PANTHER" id="PTHR47944:SF4">
    <property type="entry name" value="OS09G0441700 PROTEIN"/>
    <property type="match status" value="1"/>
</dbReference>
<evidence type="ECO:0000256" key="2">
    <source>
        <dbReference type="ARBA" id="ARBA00022723"/>
    </source>
</evidence>
<dbReference type="InterPro" id="IPR001128">
    <property type="entry name" value="Cyt_P450"/>
</dbReference>
<proteinExistence type="inferred from homology"/>
<evidence type="ECO:0000256" key="4">
    <source>
        <dbReference type="ARBA" id="ARBA00023004"/>
    </source>
</evidence>